<feature type="domain" description="ABC transmembrane type-1" evidence="10">
    <location>
        <begin position="229"/>
        <end position="330"/>
    </location>
</feature>
<evidence type="ECO:0000256" key="6">
    <source>
        <dbReference type="ARBA" id="ARBA00023136"/>
    </source>
</evidence>
<organism evidence="11 12">
    <name type="scientific">Kingdonia uniflora</name>
    <dbReference type="NCBI Taxonomy" id="39325"/>
    <lineage>
        <taxon>Eukaryota</taxon>
        <taxon>Viridiplantae</taxon>
        <taxon>Streptophyta</taxon>
        <taxon>Embryophyta</taxon>
        <taxon>Tracheophyta</taxon>
        <taxon>Spermatophyta</taxon>
        <taxon>Magnoliopsida</taxon>
        <taxon>Ranunculales</taxon>
        <taxon>Circaeasteraceae</taxon>
        <taxon>Kingdonia</taxon>
    </lineage>
</organism>
<dbReference type="SUPFAM" id="SSF52540">
    <property type="entry name" value="P-loop containing nucleoside triphosphate hydrolases"/>
    <property type="match status" value="1"/>
</dbReference>
<feature type="domain" description="ABC transporter" evidence="9">
    <location>
        <begin position="1"/>
        <end position="159"/>
    </location>
</feature>
<reference evidence="11 12" key="1">
    <citation type="journal article" date="2020" name="IScience">
        <title>Genome Sequencing of the Endangered Kingdonia uniflora (Circaeasteraceae, Ranunculales) Reveals Potential Mechanisms of Evolutionary Specialization.</title>
        <authorList>
            <person name="Sun Y."/>
            <person name="Deng T."/>
            <person name="Zhang A."/>
            <person name="Moore M.J."/>
            <person name="Landis J.B."/>
            <person name="Lin N."/>
            <person name="Zhang H."/>
            <person name="Zhang X."/>
            <person name="Huang J."/>
            <person name="Zhang X."/>
            <person name="Sun H."/>
            <person name="Wang H."/>
        </authorList>
    </citation>
    <scope>NUCLEOTIDE SEQUENCE [LARGE SCALE GENOMIC DNA]</scope>
    <source>
        <strain evidence="11">TB1705</strain>
        <tissue evidence="11">Leaf</tissue>
    </source>
</reference>
<keyword evidence="12" id="KW-1185">Reference proteome</keyword>
<dbReference type="OrthoDB" id="1933929at2759"/>
<name>A0A7J7PCE4_9MAGN</name>
<keyword evidence="7" id="KW-0325">Glycoprotein</keyword>
<dbReference type="Gene3D" id="1.20.1560.10">
    <property type="entry name" value="ABC transporter type 1, transmembrane domain"/>
    <property type="match status" value="1"/>
</dbReference>
<dbReference type="Gene3D" id="3.40.50.300">
    <property type="entry name" value="P-loop containing nucleotide triphosphate hydrolases"/>
    <property type="match status" value="1"/>
</dbReference>
<dbReference type="InterPro" id="IPR011527">
    <property type="entry name" value="ABC1_TM_dom"/>
</dbReference>
<dbReference type="PANTHER" id="PTHR45136">
    <property type="entry name" value="ABC TRANSPORTER DOMAIN-CONTAINING PROTEIN"/>
    <property type="match status" value="1"/>
</dbReference>
<evidence type="ECO:0000256" key="2">
    <source>
        <dbReference type="ARBA" id="ARBA00022448"/>
    </source>
</evidence>
<evidence type="ECO:0000256" key="4">
    <source>
        <dbReference type="ARBA" id="ARBA00022737"/>
    </source>
</evidence>
<dbReference type="PANTHER" id="PTHR45136:SF2">
    <property type="entry name" value="ABC TRANSPORTER DOMAIN-CONTAINING PROTEIN"/>
    <property type="match status" value="1"/>
</dbReference>
<evidence type="ECO:0000256" key="3">
    <source>
        <dbReference type="ARBA" id="ARBA00022692"/>
    </source>
</evidence>
<keyword evidence="5 8" id="KW-1133">Transmembrane helix</keyword>
<dbReference type="InterPro" id="IPR036640">
    <property type="entry name" value="ABC1_TM_sf"/>
</dbReference>
<gene>
    <name evidence="11" type="ORF">GIB67_027762</name>
</gene>
<comment type="similarity">
    <text evidence="1">Belongs to the ABC transporter superfamily. ABCB family. Multidrug resistance exporter (TC 3.A.1.201) subfamily.</text>
</comment>
<dbReference type="AlphaFoldDB" id="A0A7J7PCE4"/>
<dbReference type="SUPFAM" id="SSF90123">
    <property type="entry name" value="ABC transporter transmembrane region"/>
    <property type="match status" value="1"/>
</dbReference>
<dbReference type="InterPro" id="IPR003439">
    <property type="entry name" value="ABC_transporter-like_ATP-bd"/>
</dbReference>
<dbReference type="Pfam" id="PF00005">
    <property type="entry name" value="ABC_tran"/>
    <property type="match status" value="1"/>
</dbReference>
<keyword evidence="4" id="KW-0677">Repeat</keyword>
<dbReference type="Pfam" id="PF00664">
    <property type="entry name" value="ABC_membrane"/>
    <property type="match status" value="1"/>
</dbReference>
<evidence type="ECO:0000256" key="1">
    <source>
        <dbReference type="ARBA" id="ARBA00007577"/>
    </source>
</evidence>
<dbReference type="EMBL" id="JACGCM010000012">
    <property type="protein sequence ID" value="KAF6176962.1"/>
    <property type="molecule type" value="Genomic_DNA"/>
</dbReference>
<dbReference type="Proteomes" id="UP000541444">
    <property type="component" value="Unassembled WGS sequence"/>
</dbReference>
<evidence type="ECO:0000259" key="9">
    <source>
        <dbReference type="PROSITE" id="PS50893"/>
    </source>
</evidence>
<dbReference type="PROSITE" id="PS50893">
    <property type="entry name" value="ABC_TRANSPORTER_2"/>
    <property type="match status" value="1"/>
</dbReference>
<dbReference type="InterPro" id="IPR027417">
    <property type="entry name" value="P-loop_NTPase"/>
</dbReference>
<evidence type="ECO:0000259" key="10">
    <source>
        <dbReference type="PROSITE" id="PS50929"/>
    </source>
</evidence>
<dbReference type="GO" id="GO:0016887">
    <property type="term" value="F:ATP hydrolysis activity"/>
    <property type="evidence" value="ECO:0007669"/>
    <property type="project" value="InterPro"/>
</dbReference>
<evidence type="ECO:0000256" key="7">
    <source>
        <dbReference type="ARBA" id="ARBA00023180"/>
    </source>
</evidence>
<evidence type="ECO:0000256" key="8">
    <source>
        <dbReference type="SAM" id="Phobius"/>
    </source>
</evidence>
<keyword evidence="2" id="KW-0813">Transport</keyword>
<proteinExistence type="inferred from homology"/>
<feature type="transmembrane region" description="Helical" evidence="8">
    <location>
        <begin position="233"/>
        <end position="258"/>
    </location>
</feature>
<dbReference type="GO" id="GO:0005524">
    <property type="term" value="F:ATP binding"/>
    <property type="evidence" value="ECO:0007669"/>
    <property type="project" value="InterPro"/>
</dbReference>
<evidence type="ECO:0000256" key="5">
    <source>
        <dbReference type="ARBA" id="ARBA00022989"/>
    </source>
</evidence>
<evidence type="ECO:0008006" key="13">
    <source>
        <dbReference type="Google" id="ProtNLM"/>
    </source>
</evidence>
<keyword evidence="6 8" id="KW-0472">Membrane</keyword>
<accession>A0A7J7PCE4</accession>
<evidence type="ECO:0000313" key="11">
    <source>
        <dbReference type="EMBL" id="KAF6176962.1"/>
    </source>
</evidence>
<sequence>MGVVSQEPVLFATSIKKNILFGKDDASVKEVVNAAKAANAHNFITQLPNRYHTQVGQLGVQMSEGQKQRIAIARALLKDPKILLLDEATSALDSKSEKAVQDALDQASFGRTTIIISHRFSSLRNADSIAVFQSGQVVESGSHDQLIQNKYGPYSAMVQLQQTFMTNEYSSKQEEPESSQTTEVLRNYIQDEPSHNISKENQNYHSDDHGTPTLRRMMKMTAPEWKQTFVGCVGALCYGVIPPLQAFFMGVVVSVYFLNDPDEIKLQIKTCCFAFLALAISTIIFNVIQHYNFGVMGEHLTRRFREAMVAKIMTFEIGWFDQESNYSGAL</sequence>
<feature type="transmembrane region" description="Helical" evidence="8">
    <location>
        <begin position="270"/>
        <end position="288"/>
    </location>
</feature>
<comment type="caution">
    <text evidence="11">The sequence shown here is derived from an EMBL/GenBank/DDBJ whole genome shotgun (WGS) entry which is preliminary data.</text>
</comment>
<dbReference type="GO" id="GO:0140359">
    <property type="term" value="F:ABC-type transporter activity"/>
    <property type="evidence" value="ECO:0007669"/>
    <property type="project" value="InterPro"/>
</dbReference>
<dbReference type="GO" id="GO:0016020">
    <property type="term" value="C:membrane"/>
    <property type="evidence" value="ECO:0007669"/>
    <property type="project" value="InterPro"/>
</dbReference>
<protein>
    <recommendedName>
        <fullName evidence="13">p-glycoprotein</fullName>
    </recommendedName>
</protein>
<keyword evidence="3 8" id="KW-0812">Transmembrane</keyword>
<evidence type="ECO:0000313" key="12">
    <source>
        <dbReference type="Proteomes" id="UP000541444"/>
    </source>
</evidence>
<dbReference type="PROSITE" id="PS50929">
    <property type="entry name" value="ABC_TM1F"/>
    <property type="match status" value="1"/>
</dbReference>